<evidence type="ECO:0000313" key="1">
    <source>
        <dbReference type="EMBL" id="KAJ9114889.1"/>
    </source>
</evidence>
<gene>
    <name evidence="1" type="ORF">QFC20_001261</name>
</gene>
<keyword evidence="2" id="KW-1185">Reference proteome</keyword>
<organism evidence="1 2">
    <name type="scientific">Naganishia adeliensis</name>
    <dbReference type="NCBI Taxonomy" id="92952"/>
    <lineage>
        <taxon>Eukaryota</taxon>
        <taxon>Fungi</taxon>
        <taxon>Dikarya</taxon>
        <taxon>Basidiomycota</taxon>
        <taxon>Agaricomycotina</taxon>
        <taxon>Tremellomycetes</taxon>
        <taxon>Filobasidiales</taxon>
        <taxon>Filobasidiaceae</taxon>
        <taxon>Naganishia</taxon>
    </lineage>
</organism>
<name>A0ACC2WUT1_9TREE</name>
<comment type="caution">
    <text evidence="1">The sequence shown here is derived from an EMBL/GenBank/DDBJ whole genome shotgun (WGS) entry which is preliminary data.</text>
</comment>
<reference evidence="1" key="1">
    <citation type="submission" date="2023-04" db="EMBL/GenBank/DDBJ databases">
        <title>Draft Genome sequencing of Naganishia species isolated from polar environments using Oxford Nanopore Technology.</title>
        <authorList>
            <person name="Leo P."/>
            <person name="Venkateswaran K."/>
        </authorList>
    </citation>
    <scope>NUCLEOTIDE SEQUENCE</scope>
    <source>
        <strain evidence="1">MNA-CCFEE 5262</strain>
    </source>
</reference>
<evidence type="ECO:0000313" key="2">
    <source>
        <dbReference type="Proteomes" id="UP001230649"/>
    </source>
</evidence>
<protein>
    <submittedName>
        <fullName evidence="1">Uncharacterized protein</fullName>
    </submittedName>
</protein>
<dbReference type="EMBL" id="JASBWS010000007">
    <property type="protein sequence ID" value="KAJ9114889.1"/>
    <property type="molecule type" value="Genomic_DNA"/>
</dbReference>
<sequence>MVLVGIGTEDTARDREYIVRKILSTRFFDGPSPAASAELVEDDGLKERQKSLAWRASVKDIEGEVLFSQFTLMAKVEKGSKPDGKFGAMMQVSLCNDGPVTITIDSKAKSPSAAPSKSNTPSVSGTTTPSRPEGSKTQLSFAEKKAKKANAAKAFAQQSQVSDKQSTLPLREQEPEHSISS</sequence>
<proteinExistence type="predicted"/>
<accession>A0ACC2WUT1</accession>
<dbReference type="Proteomes" id="UP001230649">
    <property type="component" value="Unassembled WGS sequence"/>
</dbReference>